<protein>
    <submittedName>
        <fullName evidence="1">Uncharacterized protein</fullName>
    </submittedName>
</protein>
<dbReference type="EMBL" id="JBEPLY010000004">
    <property type="protein sequence ID" value="MET3599451.1"/>
    <property type="molecule type" value="Genomic_DNA"/>
</dbReference>
<accession>A0ABV2I957</accession>
<gene>
    <name evidence="1" type="ORF">ABID12_001390</name>
</gene>
<name>A0ABV2I957_9HYPH</name>
<sequence>MLDTLSKLASLVSILLGGIILALVADRRADDKQEFDFQTTCASFVERLSAKFENKTVHISELTARINLFPEKCAVNKEEIEGFIRLIANVEEDSPRPDDAADVTTGWVAVGYLNAVGNADGINFTLANGSPIHSPPEPDTILQAKWQVNVREAAANWDSPLMVLSIGQCFRVTESETLDAAGQMQTWAGGEPVACP</sequence>
<proteinExistence type="predicted"/>
<evidence type="ECO:0000313" key="1">
    <source>
        <dbReference type="EMBL" id="MET3599451.1"/>
    </source>
</evidence>
<organism evidence="1 2">
    <name type="scientific">Martelella mangrovi</name>
    <dbReference type="NCBI Taxonomy" id="1397477"/>
    <lineage>
        <taxon>Bacteria</taxon>
        <taxon>Pseudomonadati</taxon>
        <taxon>Pseudomonadota</taxon>
        <taxon>Alphaproteobacteria</taxon>
        <taxon>Hyphomicrobiales</taxon>
        <taxon>Aurantimonadaceae</taxon>
        <taxon>Martelella</taxon>
    </lineage>
</organism>
<dbReference type="Proteomes" id="UP001549164">
    <property type="component" value="Unassembled WGS sequence"/>
</dbReference>
<reference evidence="1 2" key="1">
    <citation type="submission" date="2024-06" db="EMBL/GenBank/DDBJ databases">
        <title>Genomic Encyclopedia of Type Strains, Phase IV (KMG-IV): sequencing the most valuable type-strain genomes for metagenomic binning, comparative biology and taxonomic classification.</title>
        <authorList>
            <person name="Goeker M."/>
        </authorList>
    </citation>
    <scope>NUCLEOTIDE SEQUENCE [LARGE SCALE GENOMIC DNA]</scope>
    <source>
        <strain evidence="1 2">DSM 28102</strain>
    </source>
</reference>
<comment type="caution">
    <text evidence="1">The sequence shown here is derived from an EMBL/GenBank/DDBJ whole genome shotgun (WGS) entry which is preliminary data.</text>
</comment>
<keyword evidence="2" id="KW-1185">Reference proteome</keyword>
<evidence type="ECO:0000313" key="2">
    <source>
        <dbReference type="Proteomes" id="UP001549164"/>
    </source>
</evidence>
<dbReference type="RefSeq" id="WP_354433621.1">
    <property type="nucleotide sequence ID" value="NZ_JBEPLY010000004.1"/>
</dbReference>